<gene>
    <name evidence="4" type="ORF">HY912_00750</name>
</gene>
<proteinExistence type="predicted"/>
<dbReference type="CDD" id="cd04584">
    <property type="entry name" value="CBS_pair_AcuB_like"/>
    <property type="match status" value="1"/>
</dbReference>
<feature type="domain" description="CBS" evidence="3">
    <location>
        <begin position="7"/>
        <end position="65"/>
    </location>
</feature>
<keyword evidence="1 2" id="KW-0129">CBS domain</keyword>
<protein>
    <submittedName>
        <fullName evidence="4">CBS domain-containing protein</fullName>
    </submittedName>
</protein>
<dbReference type="EMBL" id="JACRDE010000024">
    <property type="protein sequence ID" value="MBI5247995.1"/>
    <property type="molecule type" value="Genomic_DNA"/>
</dbReference>
<organism evidence="4 5">
    <name type="scientific">Desulfomonile tiedjei</name>
    <dbReference type="NCBI Taxonomy" id="2358"/>
    <lineage>
        <taxon>Bacteria</taxon>
        <taxon>Pseudomonadati</taxon>
        <taxon>Thermodesulfobacteriota</taxon>
        <taxon>Desulfomonilia</taxon>
        <taxon>Desulfomonilales</taxon>
        <taxon>Desulfomonilaceae</taxon>
        <taxon>Desulfomonile</taxon>
    </lineage>
</organism>
<dbReference type="SMART" id="SM00116">
    <property type="entry name" value="CBS"/>
    <property type="match status" value="2"/>
</dbReference>
<dbReference type="Gene3D" id="3.10.580.10">
    <property type="entry name" value="CBS-domain"/>
    <property type="match status" value="1"/>
</dbReference>
<dbReference type="InterPro" id="IPR046342">
    <property type="entry name" value="CBS_dom_sf"/>
</dbReference>
<dbReference type="InterPro" id="IPR000644">
    <property type="entry name" value="CBS_dom"/>
</dbReference>
<evidence type="ECO:0000259" key="3">
    <source>
        <dbReference type="PROSITE" id="PS51371"/>
    </source>
</evidence>
<feature type="domain" description="CBS" evidence="3">
    <location>
        <begin position="81"/>
        <end position="141"/>
    </location>
</feature>
<name>A0A9D6Z1S2_9BACT</name>
<dbReference type="InterPro" id="IPR051257">
    <property type="entry name" value="Diverse_CBS-Domain"/>
</dbReference>
<sequence>MLVKEWMSTKVVTIDSGSPLQEAINLLMEHNISMLPVMEDGRMVGIVTDRDVKRASPSDACLLDFQNIMYHVARKEVGSIMSKPPITVTLDHTIEETAEVLLQNGISGAPVVDEQGVIKGIITKDDLFSALISLSGLSHKGVLFGFQLEDQPGSIKEVTDAIRACSGRLASIVSTYETAPQGHRYVYIRAFDLDAESIAKLQEEFNQKGILLFKVDLSNNKREFFRN</sequence>
<accession>A0A9D6Z1S2</accession>
<dbReference type="PROSITE" id="PS51371">
    <property type="entry name" value="CBS"/>
    <property type="match status" value="2"/>
</dbReference>
<evidence type="ECO:0000313" key="5">
    <source>
        <dbReference type="Proteomes" id="UP000807825"/>
    </source>
</evidence>
<dbReference type="AlphaFoldDB" id="A0A9D6Z1S2"/>
<evidence type="ECO:0000256" key="2">
    <source>
        <dbReference type="PROSITE-ProRule" id="PRU00703"/>
    </source>
</evidence>
<dbReference type="Pfam" id="PF00571">
    <property type="entry name" value="CBS"/>
    <property type="match status" value="2"/>
</dbReference>
<comment type="caution">
    <text evidence="4">The sequence shown here is derived from an EMBL/GenBank/DDBJ whole genome shotgun (WGS) entry which is preliminary data.</text>
</comment>
<evidence type="ECO:0000256" key="1">
    <source>
        <dbReference type="ARBA" id="ARBA00023122"/>
    </source>
</evidence>
<dbReference type="SUPFAM" id="SSF54631">
    <property type="entry name" value="CBS-domain pair"/>
    <property type="match status" value="1"/>
</dbReference>
<dbReference type="PANTHER" id="PTHR43080">
    <property type="entry name" value="CBS DOMAIN-CONTAINING PROTEIN CBSX3, MITOCHONDRIAL"/>
    <property type="match status" value="1"/>
</dbReference>
<evidence type="ECO:0000313" key="4">
    <source>
        <dbReference type="EMBL" id="MBI5247995.1"/>
    </source>
</evidence>
<reference evidence="4" key="1">
    <citation type="submission" date="2020-07" db="EMBL/GenBank/DDBJ databases">
        <title>Huge and variable diversity of episymbiotic CPR bacteria and DPANN archaea in groundwater ecosystems.</title>
        <authorList>
            <person name="He C.Y."/>
            <person name="Keren R."/>
            <person name="Whittaker M."/>
            <person name="Farag I.F."/>
            <person name="Doudna J."/>
            <person name="Cate J.H.D."/>
            <person name="Banfield J.F."/>
        </authorList>
    </citation>
    <scope>NUCLEOTIDE SEQUENCE</scope>
    <source>
        <strain evidence="4">NC_groundwater_1664_Pr3_B-0.1um_52_9</strain>
    </source>
</reference>
<dbReference type="Proteomes" id="UP000807825">
    <property type="component" value="Unassembled WGS sequence"/>
</dbReference>
<dbReference type="PANTHER" id="PTHR43080:SF2">
    <property type="entry name" value="CBS DOMAIN-CONTAINING PROTEIN"/>
    <property type="match status" value="1"/>
</dbReference>